<organism evidence="1 2">
    <name type="scientific">Catharanthus roseus</name>
    <name type="common">Madagascar periwinkle</name>
    <name type="synonym">Vinca rosea</name>
    <dbReference type="NCBI Taxonomy" id="4058"/>
    <lineage>
        <taxon>Eukaryota</taxon>
        <taxon>Viridiplantae</taxon>
        <taxon>Streptophyta</taxon>
        <taxon>Embryophyta</taxon>
        <taxon>Tracheophyta</taxon>
        <taxon>Spermatophyta</taxon>
        <taxon>Magnoliopsida</taxon>
        <taxon>eudicotyledons</taxon>
        <taxon>Gunneridae</taxon>
        <taxon>Pentapetalae</taxon>
        <taxon>asterids</taxon>
        <taxon>lamiids</taxon>
        <taxon>Gentianales</taxon>
        <taxon>Apocynaceae</taxon>
        <taxon>Rauvolfioideae</taxon>
        <taxon>Vinceae</taxon>
        <taxon>Catharanthinae</taxon>
        <taxon>Catharanthus</taxon>
    </lineage>
</organism>
<keyword evidence="2" id="KW-1185">Reference proteome</keyword>
<reference evidence="2" key="1">
    <citation type="journal article" date="2023" name="Nat. Plants">
        <title>Single-cell RNA sequencing provides a high-resolution roadmap for understanding the multicellular compartmentation of specialized metabolism.</title>
        <authorList>
            <person name="Sun S."/>
            <person name="Shen X."/>
            <person name="Li Y."/>
            <person name="Li Y."/>
            <person name="Wang S."/>
            <person name="Li R."/>
            <person name="Zhang H."/>
            <person name="Shen G."/>
            <person name="Guo B."/>
            <person name="Wei J."/>
            <person name="Xu J."/>
            <person name="St-Pierre B."/>
            <person name="Chen S."/>
            <person name="Sun C."/>
        </authorList>
    </citation>
    <scope>NUCLEOTIDE SEQUENCE [LARGE SCALE GENOMIC DNA]</scope>
</reference>
<dbReference type="Proteomes" id="UP001060085">
    <property type="component" value="Linkage Group LG02"/>
</dbReference>
<sequence length="541" mass="61235">MTCLLYLYCFYSSYVVLSYSSAPELLGLLSELKDAFEQLESKVNPLVTKIRERENAKKGGTHYMEVKQQLLLSYCQAITFYLLLKSEGQPVRDHPVISRLVEIKNLLDKMKELDRNLPPELEAILNKDDNDERVEMVVEENNGVETASPREAPQSSVASVKKQETLKALEASKLVEADVLNANEVKSSKLKHQLQDIQVGLQSMEMLKVRAALEEKLKQKGVFSSMAKKHDGAKKRLLPVNRQLETLDDFDDDAREDASSLRPCKLSKIVTPVANKVKVIAGDDDLPKRDDIGERRRKFELRVLAGAGIKSVDGVEDEAGGLSSDGVADDDLDGESDSDLEFYKQAEQEHAAKRTVKAEMYSRPTKVSSMPETPVDGKRQISYQMEKNRGLTRSRNKLTKNPRKKYRTKHQKAVQRRKGQVREVKKPTGPYGGESTGLCKCLAQGEVTPARPRTWLGRDRLLRLRLHLEYSRLKEKEKDNDKSNPVIAQLYYNVMELRRAIQNILHPVITLNPEAPVSGAPPKVFTKRRCKIDSTKRDKSH</sequence>
<accession>A0ACC0C0J5</accession>
<name>A0ACC0C0J5_CATRO</name>
<gene>
    <name evidence="1" type="ORF">M9H77_09294</name>
</gene>
<evidence type="ECO:0000313" key="2">
    <source>
        <dbReference type="Proteomes" id="UP001060085"/>
    </source>
</evidence>
<evidence type="ECO:0000313" key="1">
    <source>
        <dbReference type="EMBL" id="KAI5678344.1"/>
    </source>
</evidence>
<dbReference type="EMBL" id="CM044702">
    <property type="protein sequence ID" value="KAI5678344.1"/>
    <property type="molecule type" value="Genomic_DNA"/>
</dbReference>
<protein>
    <submittedName>
        <fullName evidence="1">Uncharacterized protein</fullName>
    </submittedName>
</protein>
<proteinExistence type="predicted"/>
<comment type="caution">
    <text evidence="1">The sequence shown here is derived from an EMBL/GenBank/DDBJ whole genome shotgun (WGS) entry which is preliminary data.</text>
</comment>